<dbReference type="EMBL" id="LCMF01000024">
    <property type="protein sequence ID" value="KKU30376.1"/>
    <property type="molecule type" value="Genomic_DNA"/>
</dbReference>
<accession>A0A0G1PCA5</accession>
<dbReference type="SUPFAM" id="SSF52540">
    <property type="entry name" value="P-loop containing nucleoside triphosphate hydrolases"/>
    <property type="match status" value="1"/>
</dbReference>
<dbReference type="GO" id="GO:0005525">
    <property type="term" value="F:GTP binding"/>
    <property type="evidence" value="ECO:0007669"/>
    <property type="project" value="UniProtKB-KW"/>
</dbReference>
<name>A0A0G1PCA5_UNCKA</name>
<dbReference type="Gene3D" id="3.40.50.300">
    <property type="entry name" value="P-loop containing nucleotide triphosphate hydrolases"/>
    <property type="match status" value="1"/>
</dbReference>
<dbReference type="GO" id="GO:0003743">
    <property type="term" value="F:translation initiation factor activity"/>
    <property type="evidence" value="ECO:0007669"/>
    <property type="project" value="UniProtKB-UniRule"/>
</dbReference>
<comment type="similarity">
    <text evidence="1 8">Belongs to the TRAFAC class translation factor GTPase superfamily. Classic translation factor GTPase family. IF-2 subfamily.</text>
</comment>
<dbReference type="FunFam" id="3.40.50.10050:FF:000001">
    <property type="entry name" value="Translation initiation factor IF-2"/>
    <property type="match status" value="1"/>
</dbReference>
<protein>
    <recommendedName>
        <fullName evidence="2 7">Translation initiation factor IF-2</fullName>
    </recommendedName>
</protein>
<dbReference type="Pfam" id="PF00009">
    <property type="entry name" value="GTP_EFTU"/>
    <property type="match status" value="1"/>
</dbReference>
<dbReference type="Pfam" id="PF11987">
    <property type="entry name" value="IF-2"/>
    <property type="match status" value="1"/>
</dbReference>
<proteinExistence type="inferred from homology"/>
<dbReference type="InterPro" id="IPR027417">
    <property type="entry name" value="P-loop_NTPase"/>
</dbReference>
<dbReference type="NCBIfam" id="TIGR00487">
    <property type="entry name" value="IF-2"/>
    <property type="match status" value="1"/>
</dbReference>
<reference evidence="10 11" key="1">
    <citation type="journal article" date="2015" name="Nature">
        <title>rRNA introns, odd ribosomes, and small enigmatic genomes across a large radiation of phyla.</title>
        <authorList>
            <person name="Brown C.T."/>
            <person name="Hug L.A."/>
            <person name="Thomas B.C."/>
            <person name="Sharon I."/>
            <person name="Castelle C.J."/>
            <person name="Singh A."/>
            <person name="Wilkins M.J."/>
            <person name="Williams K.H."/>
            <person name="Banfield J.F."/>
        </authorList>
    </citation>
    <scope>NUCLEOTIDE SEQUENCE [LARGE SCALE GENOMIC DNA]</scope>
</reference>
<sequence>MNNRIPAKTESARPPIVTIMGHVDHGKTSILDYIRHTNLAAKEYGGITQHIGAYQIAYNAHPITFIDTPGHKAFAQMRARGGKSADIVVLVVAADDGVMPQTKEAMAHAKAAAVPIIVAINKVDLPQADATKAKQQLAQEGIAVEGWGGDVVCVEVSAKTGQGIPNLLDAILAVAEITKLTANPAGELEAIVVEARLDMKRGVVVSAIVRNGTMRVGGSVNASGQTAKIKSLMDDRGNLITTAGPSTPVELLGFKTVVQVGDLIVDAGSELAQLAINRDTVEIIGQDTKRTVNVIIKSDTQGTLEAVKVSLASLVTADATSSYSIKFLLTSTGDVTESDVLLAANTGGIIVGFGVKIPTAAEELAYAKKVVIKTYKTIYELTDEVEDMLKGVAFSQEQKIKGRAQVLKVFELPSGDKIAGCKILAGALKEGGRVAIYDKDPDSLAKEDLPLYVGKVKKLKQKKEDVTIVGKDNDCGILLKPNFSGISESMYIEAI</sequence>
<dbReference type="FunFam" id="3.40.50.300:FF:000019">
    <property type="entry name" value="Translation initiation factor IF-2"/>
    <property type="match status" value="1"/>
</dbReference>
<comment type="function">
    <text evidence="8">One of the essential components for the initiation of protein synthesis. Protects formylmethionyl-tRNA from spontaneous hydrolysis and promotes its binding to the 30S ribosomal subunits. Also involved in the hydrolysis of GTP during the formation of the 70S ribosomal complex.</text>
</comment>
<evidence type="ECO:0000256" key="5">
    <source>
        <dbReference type="ARBA" id="ARBA00022917"/>
    </source>
</evidence>
<dbReference type="PATRIC" id="fig|1619107.3.peg.413"/>
<evidence type="ECO:0000256" key="4">
    <source>
        <dbReference type="ARBA" id="ARBA00022741"/>
    </source>
</evidence>
<dbReference type="InterPro" id="IPR036925">
    <property type="entry name" value="TIF_IF2_dom3_sf"/>
</dbReference>
<evidence type="ECO:0000313" key="11">
    <source>
        <dbReference type="Proteomes" id="UP000034732"/>
    </source>
</evidence>
<dbReference type="SUPFAM" id="SSF52156">
    <property type="entry name" value="Initiation factor IF2/eIF5b, domain 3"/>
    <property type="match status" value="1"/>
</dbReference>
<evidence type="ECO:0000256" key="8">
    <source>
        <dbReference type="RuleBase" id="RU000644"/>
    </source>
</evidence>
<evidence type="ECO:0000259" key="9">
    <source>
        <dbReference type="PROSITE" id="PS51722"/>
    </source>
</evidence>
<evidence type="ECO:0000256" key="6">
    <source>
        <dbReference type="ARBA" id="ARBA00023134"/>
    </source>
</evidence>
<dbReference type="InterPro" id="IPR015760">
    <property type="entry name" value="TIF_IF2"/>
</dbReference>
<dbReference type="AlphaFoldDB" id="A0A0G1PCA5"/>
<evidence type="ECO:0000256" key="7">
    <source>
        <dbReference type="NCBIfam" id="TIGR00487"/>
    </source>
</evidence>
<dbReference type="InterPro" id="IPR000178">
    <property type="entry name" value="TF_IF2_bacterial-like"/>
</dbReference>
<dbReference type="GO" id="GO:0005737">
    <property type="term" value="C:cytoplasm"/>
    <property type="evidence" value="ECO:0007669"/>
    <property type="project" value="UniProtKB-UniRule"/>
</dbReference>
<dbReference type="InterPro" id="IPR023115">
    <property type="entry name" value="TIF_IF2_dom3"/>
</dbReference>
<keyword evidence="4" id="KW-0547">Nucleotide-binding</keyword>
<gene>
    <name evidence="10" type="ORF">UX44_C0024G0006</name>
</gene>
<dbReference type="Gene3D" id="3.40.50.10050">
    <property type="entry name" value="Translation initiation factor IF- 2, domain 3"/>
    <property type="match status" value="1"/>
</dbReference>
<comment type="caution">
    <text evidence="10">The sequence shown here is derived from an EMBL/GenBank/DDBJ whole genome shotgun (WGS) entry which is preliminary data.</text>
</comment>
<dbReference type="NCBIfam" id="TIGR00231">
    <property type="entry name" value="small_GTP"/>
    <property type="match status" value="1"/>
</dbReference>
<dbReference type="InterPro" id="IPR005225">
    <property type="entry name" value="Small_GTP-bd"/>
</dbReference>
<dbReference type="InterPro" id="IPR053905">
    <property type="entry name" value="EF-G-like_DII"/>
</dbReference>
<dbReference type="PANTHER" id="PTHR43381:SF5">
    <property type="entry name" value="TR-TYPE G DOMAIN-CONTAINING PROTEIN"/>
    <property type="match status" value="1"/>
</dbReference>
<feature type="domain" description="Tr-type G" evidence="9">
    <location>
        <begin position="12"/>
        <end position="181"/>
    </location>
</feature>
<organism evidence="10 11">
    <name type="scientific">candidate division WWE3 bacterium GW2011_GWA1_46_21</name>
    <dbReference type="NCBI Taxonomy" id="1619107"/>
    <lineage>
        <taxon>Bacteria</taxon>
        <taxon>Katanobacteria</taxon>
    </lineage>
</organism>
<dbReference type="Pfam" id="PF22042">
    <property type="entry name" value="EF-G_D2"/>
    <property type="match status" value="1"/>
</dbReference>
<evidence type="ECO:0000256" key="2">
    <source>
        <dbReference type="ARBA" id="ARBA00020675"/>
    </source>
</evidence>
<evidence type="ECO:0000256" key="1">
    <source>
        <dbReference type="ARBA" id="ARBA00007733"/>
    </source>
</evidence>
<dbReference type="CDD" id="cd01887">
    <property type="entry name" value="IF2_eIF5B"/>
    <property type="match status" value="1"/>
</dbReference>
<dbReference type="GO" id="GO:0003924">
    <property type="term" value="F:GTPase activity"/>
    <property type="evidence" value="ECO:0007669"/>
    <property type="project" value="InterPro"/>
</dbReference>
<dbReference type="SUPFAM" id="SSF50447">
    <property type="entry name" value="Translation proteins"/>
    <property type="match status" value="2"/>
</dbReference>
<evidence type="ECO:0000313" key="10">
    <source>
        <dbReference type="EMBL" id="KKU30376.1"/>
    </source>
</evidence>
<dbReference type="PANTHER" id="PTHR43381">
    <property type="entry name" value="TRANSLATION INITIATION FACTOR IF-2-RELATED"/>
    <property type="match status" value="1"/>
</dbReference>
<keyword evidence="3 8" id="KW-0396">Initiation factor</keyword>
<keyword evidence="5 8" id="KW-0648">Protein biosynthesis</keyword>
<dbReference type="Gene3D" id="2.40.30.10">
    <property type="entry name" value="Translation factors"/>
    <property type="match status" value="2"/>
</dbReference>
<evidence type="ECO:0000256" key="3">
    <source>
        <dbReference type="ARBA" id="ARBA00022540"/>
    </source>
</evidence>
<keyword evidence="6" id="KW-0342">GTP-binding</keyword>
<dbReference type="InterPro" id="IPR000795">
    <property type="entry name" value="T_Tr_GTP-bd_dom"/>
</dbReference>
<dbReference type="PROSITE" id="PS51722">
    <property type="entry name" value="G_TR_2"/>
    <property type="match status" value="1"/>
</dbReference>
<dbReference type="InterPro" id="IPR009000">
    <property type="entry name" value="Transl_B-barrel_sf"/>
</dbReference>
<dbReference type="Proteomes" id="UP000034732">
    <property type="component" value="Unassembled WGS sequence"/>
</dbReference>